<evidence type="ECO:0000259" key="22">
    <source>
        <dbReference type="PROSITE" id="PS50923"/>
    </source>
</evidence>
<evidence type="ECO:0000256" key="14">
    <source>
        <dbReference type="ARBA" id="ARBA00023157"/>
    </source>
</evidence>
<organism evidence="23 24">
    <name type="scientific">Albula goreensis</name>
    <dbReference type="NCBI Taxonomy" id="1534307"/>
    <lineage>
        <taxon>Eukaryota</taxon>
        <taxon>Metazoa</taxon>
        <taxon>Chordata</taxon>
        <taxon>Craniata</taxon>
        <taxon>Vertebrata</taxon>
        <taxon>Euteleostomi</taxon>
        <taxon>Actinopterygii</taxon>
        <taxon>Neopterygii</taxon>
        <taxon>Teleostei</taxon>
        <taxon>Albuliformes</taxon>
        <taxon>Albulidae</taxon>
        <taxon>Albula</taxon>
    </lineage>
</organism>
<dbReference type="InterPro" id="IPR009003">
    <property type="entry name" value="Peptidase_S1_PA"/>
</dbReference>
<dbReference type="PROSITE" id="PS50234">
    <property type="entry name" value="VWFA"/>
    <property type="match status" value="1"/>
</dbReference>
<reference evidence="23" key="1">
    <citation type="submission" date="2021-01" db="EMBL/GenBank/DDBJ databases">
        <authorList>
            <person name="Zahm M."/>
            <person name="Roques C."/>
            <person name="Cabau C."/>
            <person name="Klopp C."/>
            <person name="Donnadieu C."/>
            <person name="Jouanno E."/>
            <person name="Lampietro C."/>
            <person name="Louis A."/>
            <person name="Herpin A."/>
            <person name="Echchiki A."/>
            <person name="Berthelot C."/>
            <person name="Parey E."/>
            <person name="Roest-Crollius H."/>
            <person name="Braasch I."/>
            <person name="Postlethwait J."/>
            <person name="Bobe J."/>
            <person name="Montfort J."/>
            <person name="Bouchez O."/>
            <person name="Begum T."/>
            <person name="Mejri S."/>
            <person name="Adams A."/>
            <person name="Chen W.-J."/>
            <person name="Guiguen Y."/>
        </authorList>
    </citation>
    <scope>NUCLEOTIDE SEQUENCE</scope>
    <source>
        <tissue evidence="23">Blood</tissue>
    </source>
</reference>
<dbReference type="InterPro" id="IPR000436">
    <property type="entry name" value="Sushi_SCR_CCP_dom"/>
</dbReference>
<keyword evidence="13" id="KW-0391">Immunity</keyword>
<feature type="domain" description="Sushi" evidence="22">
    <location>
        <begin position="108"/>
        <end position="165"/>
    </location>
</feature>
<sequence length="685" mass="76802">MGITTWGILISVAFISHICAGNPTVPLEWKVEPSARQKTPRRVQTGHMSRPQCIRKRDGPSNALKYYVGNETTYECSDGYKLWGSKTRVCQPNGKWSGSTPICDSGSGHCPDPGIPPGGRRTGHYFGIDDKVTYRCDQGLTLTGSKVRVCQESGEWTGAQPACYHTFTYDTPEEVTASFAASLRDSLTDNQNGTQHEKRVLKHNFDLAKECVQKLIEKISYFEITPKYELLAFATDVKEIVSISNPNYADLDILTELGQFQYDEKGDKSGTNIAGAFKHILERMAFFAANNKNFKDIQHVIIMFTDGNANMGGNADPIIGEIRSLLDIKDTREKFLDIYVFGIGPEVNKEKIDGLVSKKSDEHHFFVLKNLEALEETFDKMIEEGDSVGLCGLYRSYSKGTVKDNRQKYPWLAKVQITRPQEEGSNCLGALVSARFVVTAAHCFRFGDKEDLIKVYLDDDSRSVKIKKYRPHPKFNPSAKKDDGINEFYDYDVALVELQEDVSFSIKARPMCIPCTEQANRALHLSDKAKCKDHEDMLLKKEFEPAQFMGTHDLRLKNISLKLGDRRPHCIEDVKKAKDMDKVKDANDVVTGNFLCSGGIEGDSTDNVACKGDSGGAVFIERKRRLFQVGVVSFGVKNLCLGGNHSPDSDRHSRDFHINLFKVLAFLKEYLGDGTQSYTPLRFID</sequence>
<dbReference type="CDD" id="cd00033">
    <property type="entry name" value="CCP"/>
    <property type="match status" value="2"/>
</dbReference>
<dbReference type="AlphaFoldDB" id="A0A8T3DZV8"/>
<dbReference type="InterPro" id="IPR001254">
    <property type="entry name" value="Trypsin_dom"/>
</dbReference>
<dbReference type="PIRSF" id="PIRSF001154">
    <property type="entry name" value="Compl_C2_B"/>
    <property type="match status" value="1"/>
</dbReference>
<dbReference type="SUPFAM" id="SSF53300">
    <property type="entry name" value="vWA-like"/>
    <property type="match status" value="1"/>
</dbReference>
<comment type="cofactor">
    <cofactor evidence="2">
        <name>Mg(2+)</name>
        <dbReference type="ChEBI" id="CHEBI:18420"/>
    </cofactor>
</comment>
<dbReference type="SMART" id="SM00020">
    <property type="entry name" value="Tryp_SPc"/>
    <property type="match status" value="1"/>
</dbReference>
<keyword evidence="5" id="KW-0964">Secreted</keyword>
<dbReference type="Pfam" id="PF00092">
    <property type="entry name" value="VWA"/>
    <property type="match status" value="1"/>
</dbReference>
<dbReference type="InterPro" id="IPR001314">
    <property type="entry name" value="Peptidase_S1A"/>
</dbReference>
<dbReference type="PANTHER" id="PTHR46393:SF6">
    <property type="entry name" value="COMPLEMENT C2-RELATED"/>
    <property type="match status" value="1"/>
</dbReference>
<evidence type="ECO:0000256" key="13">
    <source>
        <dbReference type="ARBA" id="ARBA00022859"/>
    </source>
</evidence>
<dbReference type="PROSITE" id="PS00134">
    <property type="entry name" value="TRYPSIN_HIS"/>
    <property type="match status" value="1"/>
</dbReference>
<evidence type="ECO:0000256" key="19">
    <source>
        <dbReference type="SAM" id="SignalP"/>
    </source>
</evidence>
<dbReference type="SMART" id="SM00032">
    <property type="entry name" value="CCP"/>
    <property type="match status" value="2"/>
</dbReference>
<evidence type="ECO:0000256" key="16">
    <source>
        <dbReference type="ARBA" id="ARBA00029636"/>
    </source>
</evidence>
<dbReference type="SMART" id="SM00327">
    <property type="entry name" value="VWA"/>
    <property type="match status" value="1"/>
</dbReference>
<feature type="domain" description="Peptidase S1" evidence="21">
    <location>
        <begin position="397"/>
        <end position="672"/>
    </location>
</feature>
<feature type="active site" description="Charge relay system" evidence="17">
    <location>
        <position position="442"/>
    </location>
</feature>
<evidence type="ECO:0000259" key="21">
    <source>
        <dbReference type="PROSITE" id="PS50240"/>
    </source>
</evidence>
<dbReference type="SUPFAM" id="SSF50494">
    <property type="entry name" value="Trypsin-like serine proteases"/>
    <property type="match status" value="1"/>
</dbReference>
<keyword evidence="24" id="KW-1185">Reference proteome</keyword>
<dbReference type="Gene3D" id="2.10.70.10">
    <property type="entry name" value="Complement Module, domain 1"/>
    <property type="match status" value="2"/>
</dbReference>
<dbReference type="GO" id="GO:0006956">
    <property type="term" value="P:complement activation"/>
    <property type="evidence" value="ECO:0007669"/>
    <property type="project" value="InterPro"/>
</dbReference>
<comment type="caution">
    <text evidence="23">The sequence shown here is derived from an EMBL/GenBank/DDBJ whole genome shotgun (WGS) entry which is preliminary data.</text>
</comment>
<keyword evidence="7 18" id="KW-0768">Sushi</keyword>
<keyword evidence="6" id="KW-0399">Innate immunity</keyword>
<accession>A0A8T3DZV8</accession>
<dbReference type="InterPro" id="IPR018114">
    <property type="entry name" value="TRYPSIN_HIS"/>
</dbReference>
<keyword evidence="11" id="KW-0378">Hydrolase</keyword>
<evidence type="ECO:0000256" key="1">
    <source>
        <dbReference type="ARBA" id="ARBA00001936"/>
    </source>
</evidence>
<dbReference type="GO" id="GO:0004252">
    <property type="term" value="F:serine-type endopeptidase activity"/>
    <property type="evidence" value="ECO:0007669"/>
    <property type="project" value="InterPro"/>
</dbReference>
<dbReference type="Pfam" id="PF00089">
    <property type="entry name" value="Trypsin"/>
    <property type="match status" value="1"/>
</dbReference>
<dbReference type="FunFam" id="2.40.10.10:FF:000051">
    <property type="entry name" value="complement C2 isoform X1"/>
    <property type="match status" value="1"/>
</dbReference>
<evidence type="ECO:0000256" key="11">
    <source>
        <dbReference type="ARBA" id="ARBA00022801"/>
    </source>
</evidence>
<dbReference type="Pfam" id="PF00084">
    <property type="entry name" value="Sushi"/>
    <property type="match status" value="2"/>
</dbReference>
<keyword evidence="8" id="KW-0645">Protease</keyword>
<feature type="active site" description="Charge relay system" evidence="17">
    <location>
        <position position="492"/>
    </location>
</feature>
<dbReference type="InterPro" id="IPR043504">
    <property type="entry name" value="Peptidase_S1_PA_chymotrypsin"/>
</dbReference>
<dbReference type="GO" id="GO:0070062">
    <property type="term" value="C:extracellular exosome"/>
    <property type="evidence" value="ECO:0007669"/>
    <property type="project" value="TreeGrafter"/>
</dbReference>
<dbReference type="GO" id="GO:0009617">
    <property type="term" value="P:response to bacterium"/>
    <property type="evidence" value="ECO:0007669"/>
    <property type="project" value="TreeGrafter"/>
</dbReference>
<evidence type="ECO:0000256" key="5">
    <source>
        <dbReference type="ARBA" id="ARBA00022525"/>
    </source>
</evidence>
<evidence type="ECO:0000259" key="20">
    <source>
        <dbReference type="PROSITE" id="PS50234"/>
    </source>
</evidence>
<dbReference type="Gene3D" id="2.40.10.10">
    <property type="entry name" value="Trypsin-like serine proteases"/>
    <property type="match status" value="2"/>
</dbReference>
<feature type="signal peptide" evidence="19">
    <location>
        <begin position="1"/>
        <end position="20"/>
    </location>
</feature>
<comment type="subcellular location">
    <subcellularLocation>
        <location evidence="3">Cell surface</location>
    </subcellularLocation>
    <subcellularLocation>
        <location evidence="4">Secreted</location>
    </subcellularLocation>
</comment>
<feature type="domain" description="Sushi" evidence="22">
    <location>
        <begin position="51"/>
        <end position="105"/>
    </location>
</feature>
<name>A0A8T3DZV8_9TELE</name>
<keyword evidence="15" id="KW-0325">Glycoprotein</keyword>
<dbReference type="PRINTS" id="PR00722">
    <property type="entry name" value="CHYMOTRYPSIN"/>
</dbReference>
<feature type="active site" description="Charge relay system" evidence="17">
    <location>
        <position position="614"/>
    </location>
</feature>
<dbReference type="GO" id="GO:0009986">
    <property type="term" value="C:cell surface"/>
    <property type="evidence" value="ECO:0007669"/>
    <property type="project" value="UniProtKB-SubCell"/>
</dbReference>
<keyword evidence="9 19" id="KW-0732">Signal</keyword>
<dbReference type="EMBL" id="JAERUA010000002">
    <property type="protein sequence ID" value="KAI1902611.1"/>
    <property type="molecule type" value="Genomic_DNA"/>
</dbReference>
<keyword evidence="10" id="KW-0677">Repeat</keyword>
<feature type="domain" description="VWFA" evidence="20">
    <location>
        <begin position="187"/>
        <end position="381"/>
    </location>
</feature>
<dbReference type="PANTHER" id="PTHR46393">
    <property type="entry name" value="SUSHI DOMAIN-CONTAINING PROTEIN"/>
    <property type="match status" value="1"/>
</dbReference>
<evidence type="ECO:0000256" key="8">
    <source>
        <dbReference type="ARBA" id="ARBA00022670"/>
    </source>
</evidence>
<evidence type="ECO:0000256" key="17">
    <source>
        <dbReference type="PIRSR" id="PIRSR001154-1"/>
    </source>
</evidence>
<keyword evidence="12" id="KW-0720">Serine protease</keyword>
<gene>
    <name evidence="23" type="ORF">AGOR_G00017710</name>
</gene>
<feature type="chain" id="PRO_5035902132" description="C3/C5 convertase" evidence="19">
    <location>
        <begin position="21"/>
        <end position="685"/>
    </location>
</feature>
<protein>
    <recommendedName>
        <fullName evidence="16">C3/C5 convertase</fullName>
    </recommendedName>
</protein>
<dbReference type="Gene3D" id="3.40.50.410">
    <property type="entry name" value="von Willebrand factor, type A domain"/>
    <property type="match status" value="1"/>
</dbReference>
<evidence type="ECO:0000256" key="7">
    <source>
        <dbReference type="ARBA" id="ARBA00022659"/>
    </source>
</evidence>
<evidence type="ECO:0000313" key="24">
    <source>
        <dbReference type="Proteomes" id="UP000829720"/>
    </source>
</evidence>
<dbReference type="PROSITE" id="PS50240">
    <property type="entry name" value="TRYPSIN_DOM"/>
    <property type="match status" value="1"/>
</dbReference>
<comment type="cofactor">
    <cofactor evidence="1">
        <name>Mn(2+)</name>
        <dbReference type="ChEBI" id="CHEBI:29035"/>
    </cofactor>
</comment>
<dbReference type="InterPro" id="IPR035976">
    <property type="entry name" value="Sushi/SCR/CCP_sf"/>
</dbReference>
<dbReference type="PROSITE" id="PS50923">
    <property type="entry name" value="SUSHI"/>
    <property type="match status" value="2"/>
</dbReference>
<dbReference type="SUPFAM" id="SSF57535">
    <property type="entry name" value="Complement control module/SCR domain"/>
    <property type="match status" value="2"/>
</dbReference>
<dbReference type="CDD" id="cd00190">
    <property type="entry name" value="Tryp_SPc"/>
    <property type="match status" value="1"/>
</dbReference>
<dbReference type="GO" id="GO:0045087">
    <property type="term" value="P:innate immune response"/>
    <property type="evidence" value="ECO:0007669"/>
    <property type="project" value="UniProtKB-KW"/>
</dbReference>
<keyword evidence="14 18" id="KW-1015">Disulfide bond</keyword>
<dbReference type="InterPro" id="IPR036465">
    <property type="entry name" value="vWFA_dom_sf"/>
</dbReference>
<dbReference type="FunFam" id="2.10.70.10:FF:000019">
    <property type="entry name" value="Complement factor b,-like"/>
    <property type="match status" value="1"/>
</dbReference>
<evidence type="ECO:0000256" key="10">
    <source>
        <dbReference type="ARBA" id="ARBA00022737"/>
    </source>
</evidence>
<evidence type="ECO:0000256" key="18">
    <source>
        <dbReference type="PROSITE-ProRule" id="PRU00302"/>
    </source>
</evidence>
<evidence type="ECO:0000256" key="15">
    <source>
        <dbReference type="ARBA" id="ARBA00023180"/>
    </source>
</evidence>
<dbReference type="OrthoDB" id="6127264at2759"/>
<evidence type="ECO:0000256" key="2">
    <source>
        <dbReference type="ARBA" id="ARBA00001946"/>
    </source>
</evidence>
<feature type="disulfide bond" evidence="18">
    <location>
        <begin position="136"/>
        <end position="163"/>
    </location>
</feature>
<dbReference type="GO" id="GO:0006508">
    <property type="term" value="P:proteolysis"/>
    <property type="evidence" value="ECO:0007669"/>
    <property type="project" value="UniProtKB-KW"/>
</dbReference>
<dbReference type="InterPro" id="IPR011360">
    <property type="entry name" value="Compl_C2_B"/>
</dbReference>
<feature type="disulfide bond" evidence="18">
    <location>
        <begin position="76"/>
        <end position="103"/>
    </location>
</feature>
<dbReference type="Proteomes" id="UP000829720">
    <property type="component" value="Unassembled WGS sequence"/>
</dbReference>
<evidence type="ECO:0000256" key="6">
    <source>
        <dbReference type="ARBA" id="ARBA00022588"/>
    </source>
</evidence>
<evidence type="ECO:0000313" key="23">
    <source>
        <dbReference type="EMBL" id="KAI1902611.1"/>
    </source>
</evidence>
<dbReference type="InterPro" id="IPR002035">
    <property type="entry name" value="VWF_A"/>
</dbReference>
<evidence type="ECO:0000256" key="12">
    <source>
        <dbReference type="ARBA" id="ARBA00022825"/>
    </source>
</evidence>
<evidence type="ECO:0000256" key="3">
    <source>
        <dbReference type="ARBA" id="ARBA00004241"/>
    </source>
</evidence>
<evidence type="ECO:0000256" key="9">
    <source>
        <dbReference type="ARBA" id="ARBA00022729"/>
    </source>
</evidence>
<proteinExistence type="predicted"/>
<evidence type="ECO:0000256" key="4">
    <source>
        <dbReference type="ARBA" id="ARBA00004613"/>
    </source>
</evidence>
<comment type="caution">
    <text evidence="18">Lacks conserved residue(s) required for the propagation of feature annotation.</text>
</comment>